<accession>A0ABQ2JAH9</accession>
<gene>
    <name evidence="1" type="ORF">GCM10011349_03450</name>
</gene>
<name>A0ABQ2JAH9_9SPHN</name>
<evidence type="ECO:0000313" key="2">
    <source>
        <dbReference type="Proteomes" id="UP000605099"/>
    </source>
</evidence>
<keyword evidence="2" id="KW-1185">Reference proteome</keyword>
<reference evidence="2" key="1">
    <citation type="journal article" date="2019" name="Int. J. Syst. Evol. Microbiol.">
        <title>The Global Catalogue of Microorganisms (GCM) 10K type strain sequencing project: providing services to taxonomists for standard genome sequencing and annotation.</title>
        <authorList>
            <consortium name="The Broad Institute Genomics Platform"/>
            <consortium name="The Broad Institute Genome Sequencing Center for Infectious Disease"/>
            <person name="Wu L."/>
            <person name="Ma J."/>
        </authorList>
    </citation>
    <scope>NUCLEOTIDE SEQUENCE [LARGE SCALE GENOMIC DNA]</scope>
    <source>
        <strain evidence="2">CGMCC 1.6784</strain>
    </source>
</reference>
<evidence type="ECO:0000313" key="1">
    <source>
        <dbReference type="EMBL" id="GGN41410.1"/>
    </source>
</evidence>
<evidence type="ECO:0008006" key="3">
    <source>
        <dbReference type="Google" id="ProtNLM"/>
    </source>
</evidence>
<dbReference type="Proteomes" id="UP000605099">
    <property type="component" value="Unassembled WGS sequence"/>
</dbReference>
<dbReference type="EMBL" id="BMLK01000002">
    <property type="protein sequence ID" value="GGN41410.1"/>
    <property type="molecule type" value="Genomic_DNA"/>
</dbReference>
<comment type="caution">
    <text evidence="1">The sequence shown here is derived from an EMBL/GenBank/DDBJ whole genome shotgun (WGS) entry which is preliminary data.</text>
</comment>
<proteinExistence type="predicted"/>
<organism evidence="1 2">
    <name type="scientific">Novosphingobium indicum</name>
    <dbReference type="NCBI Taxonomy" id="462949"/>
    <lineage>
        <taxon>Bacteria</taxon>
        <taxon>Pseudomonadati</taxon>
        <taxon>Pseudomonadota</taxon>
        <taxon>Alphaproteobacteria</taxon>
        <taxon>Sphingomonadales</taxon>
        <taxon>Sphingomonadaceae</taxon>
        <taxon>Novosphingobium</taxon>
    </lineage>
</organism>
<protein>
    <recommendedName>
        <fullName evidence="3">Secreted protein</fullName>
    </recommendedName>
</protein>
<sequence length="83" mass="9088">MRPQGWRAFRDWAACAGSPVAVWPFSIICSFFARECAASAPRVPGLGLADRIFLISGYVFANVCLQGSRDQPHIRAINTALSF</sequence>